<reference evidence="1 2" key="1">
    <citation type="journal article" date="2016" name="Nat. Commun.">
        <title>Thousands of microbial genomes shed light on interconnected biogeochemical processes in an aquifer system.</title>
        <authorList>
            <person name="Anantharaman K."/>
            <person name="Brown C.T."/>
            <person name="Hug L.A."/>
            <person name="Sharon I."/>
            <person name="Castelle C.J."/>
            <person name="Probst A.J."/>
            <person name="Thomas B.C."/>
            <person name="Singh A."/>
            <person name="Wilkins M.J."/>
            <person name="Karaoz U."/>
            <person name="Brodie E.L."/>
            <person name="Williams K.H."/>
            <person name="Hubbard S.S."/>
            <person name="Banfield J.F."/>
        </authorList>
    </citation>
    <scope>NUCLEOTIDE SEQUENCE [LARGE SCALE GENOMIC DNA]</scope>
</reference>
<dbReference type="AlphaFoldDB" id="A0A1G1ZHV0"/>
<accession>A0A1G1ZHV0</accession>
<protein>
    <submittedName>
        <fullName evidence="1">Uncharacterized protein</fullName>
    </submittedName>
</protein>
<sequence length="192" mass="22846">MKLLDSDRKKITNFMDLVGRIRARPFMAEFEKNNLFNIIYPRSNVQKPDEELLRSFILDVRKLYMESEPTSFKKMFPVFMQYVMPDEKIELQKCQNDYEENLTISFPAGIPVKESKTIKNILDDWFYGHYLHEDEKKKNTLSNLGGAEDFYKWIFVDNLGGFVFEFSFSLENLSKKLLYRDQNHKEVIPTVL</sequence>
<proteinExistence type="predicted"/>
<name>A0A1G1ZHV0_9BACT</name>
<dbReference type="STRING" id="1798404.A3B92_01315"/>
<dbReference type="Proteomes" id="UP000177960">
    <property type="component" value="Unassembled WGS sequence"/>
</dbReference>
<comment type="caution">
    <text evidence="1">The sequence shown here is derived from an EMBL/GenBank/DDBJ whole genome shotgun (WGS) entry which is preliminary data.</text>
</comment>
<gene>
    <name evidence="1" type="ORF">A3B92_01315</name>
</gene>
<dbReference type="EMBL" id="MHJG01000009">
    <property type="protein sequence ID" value="OGY64163.1"/>
    <property type="molecule type" value="Genomic_DNA"/>
</dbReference>
<organism evidence="1 2">
    <name type="scientific">Candidatus Harrisonbacteria bacterium RIFCSPHIGHO2_02_FULL_42_16</name>
    <dbReference type="NCBI Taxonomy" id="1798404"/>
    <lineage>
        <taxon>Bacteria</taxon>
        <taxon>Candidatus Harrisoniibacteriota</taxon>
    </lineage>
</organism>
<evidence type="ECO:0000313" key="2">
    <source>
        <dbReference type="Proteomes" id="UP000177960"/>
    </source>
</evidence>
<evidence type="ECO:0000313" key="1">
    <source>
        <dbReference type="EMBL" id="OGY64163.1"/>
    </source>
</evidence>